<evidence type="ECO:0000256" key="8">
    <source>
        <dbReference type="SAM" id="Phobius"/>
    </source>
</evidence>
<protein>
    <recommendedName>
        <fullName evidence="9">Major facilitator superfamily (MFS) profile domain-containing protein</fullName>
    </recommendedName>
</protein>
<dbReference type="STRING" id="286115.A0A507D9S6"/>
<keyword evidence="6 8" id="KW-0472">Membrane</keyword>
<sequence length="478" mass="52023">MTIYAYTVASIASMGGFLIGYELGVIDQLLIMDSFSGSFGITHENESETHGNVTSIFVVGAIFGCLGTSYLADKIGRKPALCIACGFYILGTLIQACAMYLWMIYVGRIVQGVAEGMLGPLSPLFISEASPTALRGTLTSFYHLFFTAGIVVASCLDTILIKSSLSNEFEWRITIGIQSVLGALVMLLIFLCLPESPRYLAKAGRLDDCRKVLARLLAQPSESTDVSLEYNDIKLAIQNDEKIGQATWLELFKPVYRSRLVIVLVYQAVKQISGIVAILFFAAAFFQRVGFSKEDSATTLVIINSLVLMLASVPSLYLIERAGRRSLLIYGSAAMALFQIGTSVCMKMAQGPVPEASWGSLAANYLTVIAFSLSMGPVVWVVQQEFLPLRVRSKAGGVGALFNWSFTAIAAKLAPILNEKLGWAQFLVYSGCCLFFCIFTCLYVPETKGVKLEEIDELFGQPAATREEEVVLDSKPVA</sequence>
<evidence type="ECO:0000256" key="3">
    <source>
        <dbReference type="ARBA" id="ARBA00022448"/>
    </source>
</evidence>
<feature type="transmembrane region" description="Helical" evidence="8">
    <location>
        <begin position="141"/>
        <end position="161"/>
    </location>
</feature>
<dbReference type="Pfam" id="PF00083">
    <property type="entry name" value="Sugar_tr"/>
    <property type="match status" value="1"/>
</dbReference>
<keyword evidence="4 8" id="KW-0812">Transmembrane</keyword>
<feature type="transmembrane region" description="Helical" evidence="8">
    <location>
        <begin position="109"/>
        <end position="129"/>
    </location>
</feature>
<dbReference type="Gene3D" id="1.20.1250.20">
    <property type="entry name" value="MFS general substrate transporter like domains"/>
    <property type="match status" value="1"/>
</dbReference>
<evidence type="ECO:0000313" key="13">
    <source>
        <dbReference type="Proteomes" id="UP000320475"/>
    </source>
</evidence>
<dbReference type="PANTHER" id="PTHR48022">
    <property type="entry name" value="PLASTIDIC GLUCOSE TRANSPORTER 4"/>
    <property type="match status" value="1"/>
</dbReference>
<keyword evidence="5 8" id="KW-1133">Transmembrane helix</keyword>
<dbReference type="InterPro" id="IPR036259">
    <property type="entry name" value="MFS_trans_sf"/>
</dbReference>
<dbReference type="OrthoDB" id="4044674at2759"/>
<dbReference type="Proteomes" id="UP000320475">
    <property type="component" value="Unassembled WGS sequence"/>
</dbReference>
<dbReference type="GO" id="GO:0005351">
    <property type="term" value="F:carbohydrate:proton symporter activity"/>
    <property type="evidence" value="ECO:0007669"/>
    <property type="project" value="TreeGrafter"/>
</dbReference>
<dbReference type="PROSITE" id="PS00217">
    <property type="entry name" value="SUGAR_TRANSPORT_2"/>
    <property type="match status" value="1"/>
</dbReference>
<dbReference type="InterPro" id="IPR005828">
    <property type="entry name" value="MFS_sugar_transport-like"/>
</dbReference>
<dbReference type="PROSITE" id="PS50850">
    <property type="entry name" value="MFS"/>
    <property type="match status" value="1"/>
</dbReference>
<evidence type="ECO:0000256" key="2">
    <source>
        <dbReference type="ARBA" id="ARBA00010992"/>
    </source>
</evidence>
<evidence type="ECO:0000256" key="1">
    <source>
        <dbReference type="ARBA" id="ARBA00004141"/>
    </source>
</evidence>
<dbReference type="NCBIfam" id="TIGR00879">
    <property type="entry name" value="SP"/>
    <property type="match status" value="1"/>
</dbReference>
<comment type="subcellular location">
    <subcellularLocation>
        <location evidence="1">Membrane</location>
        <topology evidence="1">Multi-pass membrane protein</topology>
    </subcellularLocation>
</comment>
<feature type="transmembrane region" description="Helical" evidence="8">
    <location>
        <begin position="298"/>
        <end position="320"/>
    </location>
</feature>
<organism evidence="11 12">
    <name type="scientific">Synchytrium endobioticum</name>
    <dbReference type="NCBI Taxonomy" id="286115"/>
    <lineage>
        <taxon>Eukaryota</taxon>
        <taxon>Fungi</taxon>
        <taxon>Fungi incertae sedis</taxon>
        <taxon>Chytridiomycota</taxon>
        <taxon>Chytridiomycota incertae sedis</taxon>
        <taxon>Chytridiomycetes</taxon>
        <taxon>Synchytriales</taxon>
        <taxon>Synchytriaceae</taxon>
        <taxon>Synchytrium</taxon>
    </lineage>
</organism>
<evidence type="ECO:0000259" key="9">
    <source>
        <dbReference type="PROSITE" id="PS50850"/>
    </source>
</evidence>
<dbReference type="FunFam" id="1.20.1250.20:FF:000134">
    <property type="entry name" value="MFS sugar transporter protein"/>
    <property type="match status" value="1"/>
</dbReference>
<gene>
    <name evidence="10" type="ORF">SeLEV6574_g05833</name>
    <name evidence="11" type="ORF">SeMB42_g03123</name>
</gene>
<feature type="transmembrane region" description="Helical" evidence="8">
    <location>
        <begin position="361"/>
        <end position="383"/>
    </location>
</feature>
<feature type="transmembrane region" description="Helical" evidence="8">
    <location>
        <begin position="173"/>
        <end position="193"/>
    </location>
</feature>
<keyword evidence="12" id="KW-1185">Reference proteome</keyword>
<proteinExistence type="inferred from homology"/>
<feature type="transmembrane region" description="Helical" evidence="8">
    <location>
        <begin position="327"/>
        <end position="349"/>
    </location>
</feature>
<dbReference type="InterPro" id="IPR003663">
    <property type="entry name" value="Sugar/inositol_transpt"/>
</dbReference>
<feature type="transmembrane region" description="Helical" evidence="8">
    <location>
        <begin position="260"/>
        <end position="286"/>
    </location>
</feature>
<evidence type="ECO:0000256" key="7">
    <source>
        <dbReference type="RuleBase" id="RU003346"/>
    </source>
</evidence>
<dbReference type="Proteomes" id="UP000317494">
    <property type="component" value="Unassembled WGS sequence"/>
</dbReference>
<dbReference type="InterPro" id="IPR005829">
    <property type="entry name" value="Sugar_transporter_CS"/>
</dbReference>
<comment type="similarity">
    <text evidence="2 7">Belongs to the major facilitator superfamily. Sugar transporter (TC 2.A.1.1) family.</text>
</comment>
<dbReference type="PRINTS" id="PR00171">
    <property type="entry name" value="SUGRTRNSPORT"/>
</dbReference>
<dbReference type="EMBL" id="QEAM01000293">
    <property type="protein sequence ID" value="TPX41978.1"/>
    <property type="molecule type" value="Genomic_DNA"/>
</dbReference>
<dbReference type="InterPro" id="IPR050360">
    <property type="entry name" value="MFS_Sugar_Transporters"/>
</dbReference>
<dbReference type="PROSITE" id="PS00216">
    <property type="entry name" value="SUGAR_TRANSPORT_1"/>
    <property type="match status" value="2"/>
</dbReference>
<dbReference type="EMBL" id="QEAN01000106">
    <property type="protein sequence ID" value="TPX48127.1"/>
    <property type="molecule type" value="Genomic_DNA"/>
</dbReference>
<feature type="transmembrane region" description="Helical" evidence="8">
    <location>
        <begin position="79"/>
        <end position="103"/>
    </location>
</feature>
<dbReference type="VEuPathDB" id="FungiDB:SeMB42_g03123"/>
<evidence type="ECO:0000256" key="6">
    <source>
        <dbReference type="ARBA" id="ARBA00023136"/>
    </source>
</evidence>
<name>A0A507D9S6_9FUNG</name>
<dbReference type="GO" id="GO:0016020">
    <property type="term" value="C:membrane"/>
    <property type="evidence" value="ECO:0007669"/>
    <property type="project" value="UniProtKB-SubCell"/>
</dbReference>
<evidence type="ECO:0000313" key="12">
    <source>
        <dbReference type="Proteomes" id="UP000317494"/>
    </source>
</evidence>
<dbReference type="InterPro" id="IPR020846">
    <property type="entry name" value="MFS_dom"/>
</dbReference>
<comment type="caution">
    <text evidence="11">The sequence shown here is derived from an EMBL/GenBank/DDBJ whole genome shotgun (WGS) entry which is preliminary data.</text>
</comment>
<evidence type="ECO:0000313" key="10">
    <source>
        <dbReference type="EMBL" id="TPX41978.1"/>
    </source>
</evidence>
<reference evidence="12 13" key="1">
    <citation type="journal article" date="2019" name="Sci. Rep.">
        <title>Comparative genomics of chytrid fungi reveal insights into the obligate biotrophic and pathogenic lifestyle of Synchytrium endobioticum.</title>
        <authorList>
            <person name="van de Vossenberg B.T.L.H."/>
            <person name="Warris S."/>
            <person name="Nguyen H.D.T."/>
            <person name="van Gent-Pelzer M.P.E."/>
            <person name="Joly D.L."/>
            <person name="van de Geest H.C."/>
            <person name="Bonants P.J.M."/>
            <person name="Smith D.S."/>
            <person name="Levesque C.A."/>
            <person name="van der Lee T.A.J."/>
        </authorList>
    </citation>
    <scope>NUCLEOTIDE SEQUENCE [LARGE SCALE GENOMIC DNA]</scope>
    <source>
        <strain evidence="10 13">LEV6574</strain>
        <strain evidence="11 12">MB42</strain>
    </source>
</reference>
<feature type="transmembrane region" description="Helical" evidence="8">
    <location>
        <begin position="53"/>
        <end position="72"/>
    </location>
</feature>
<feature type="domain" description="Major facilitator superfamily (MFS) profile" evidence="9">
    <location>
        <begin position="8"/>
        <end position="448"/>
    </location>
</feature>
<evidence type="ECO:0000256" key="5">
    <source>
        <dbReference type="ARBA" id="ARBA00022989"/>
    </source>
</evidence>
<evidence type="ECO:0000313" key="11">
    <source>
        <dbReference type="EMBL" id="TPX48127.1"/>
    </source>
</evidence>
<feature type="transmembrane region" description="Helical" evidence="8">
    <location>
        <begin position="423"/>
        <end position="444"/>
    </location>
</feature>
<feature type="transmembrane region" description="Helical" evidence="8">
    <location>
        <begin position="395"/>
        <end position="417"/>
    </location>
</feature>
<dbReference type="SUPFAM" id="SSF103473">
    <property type="entry name" value="MFS general substrate transporter"/>
    <property type="match status" value="1"/>
</dbReference>
<dbReference type="AlphaFoldDB" id="A0A507D9S6"/>
<accession>A0A507D9S6</accession>
<keyword evidence="3 7" id="KW-0813">Transport</keyword>
<dbReference type="PANTHER" id="PTHR48022:SF2">
    <property type="entry name" value="PLASTIDIC GLUCOSE TRANSPORTER 4"/>
    <property type="match status" value="1"/>
</dbReference>
<evidence type="ECO:0000256" key="4">
    <source>
        <dbReference type="ARBA" id="ARBA00022692"/>
    </source>
</evidence>